<sequence>MVLKDEIVGNATSSDGANWVEMITNCYAGLPVKCPRTLWNFAHAGADIDPAILTPHHNYTVDMTEQVDQWVQAWKSKLLKAPAKSSLAAFFIGINDTGDVSSWKNITDWTAFWNTEMDSYFKAVDQVYDTGLRSFLFLNVPGGRTSSSPQIPTFNSLLAQRVAAFRASKKDVTIFLFDTDKLFTDVLANATAYGFTNTTGYCQCTDPGYFWYNAGHVTEPVHRLIANGVLDLLQKAK</sequence>
<dbReference type="PANTHER" id="PTHR45648:SF85">
    <property type="entry name" value="A, PUTATIVE (AFU_ORTHOLOGUE AFUA_2G10760)-RELATED"/>
    <property type="match status" value="1"/>
</dbReference>
<dbReference type="PANTHER" id="PTHR45648">
    <property type="entry name" value="GDSL LIPASE/ACYLHYDROLASE FAMILY PROTEIN (AFU_ORTHOLOGUE AFUA_4G14700)"/>
    <property type="match status" value="1"/>
</dbReference>
<dbReference type="CDD" id="cd01846">
    <property type="entry name" value="fatty_acyltransferase_like"/>
    <property type="match status" value="1"/>
</dbReference>
<comment type="caution">
    <text evidence="2">The sequence shown here is derived from an EMBL/GenBank/DDBJ whole genome shotgun (WGS) entry which is preliminary data.</text>
</comment>
<dbReference type="EMBL" id="CAJMXA010003512">
    <property type="protein sequence ID" value="CAE6499516.1"/>
    <property type="molecule type" value="Genomic_DNA"/>
</dbReference>
<name>A0A8H3CTN3_9AGAM</name>
<reference evidence="2" key="1">
    <citation type="submission" date="2021-01" db="EMBL/GenBank/DDBJ databases">
        <authorList>
            <person name="Kaushik A."/>
        </authorList>
    </citation>
    <scope>NUCLEOTIDE SEQUENCE</scope>
    <source>
        <strain evidence="2">AG6-10EEA</strain>
    </source>
</reference>
<dbReference type="InterPro" id="IPR051058">
    <property type="entry name" value="GDSL_Est/Lipase"/>
</dbReference>
<gene>
    <name evidence="2" type="ORF">RDB_LOCUS110736</name>
</gene>
<organism evidence="2 3">
    <name type="scientific">Rhizoctonia solani</name>
    <dbReference type="NCBI Taxonomy" id="456999"/>
    <lineage>
        <taxon>Eukaryota</taxon>
        <taxon>Fungi</taxon>
        <taxon>Dikarya</taxon>
        <taxon>Basidiomycota</taxon>
        <taxon>Agaricomycotina</taxon>
        <taxon>Agaricomycetes</taxon>
        <taxon>Cantharellales</taxon>
        <taxon>Ceratobasidiaceae</taxon>
        <taxon>Rhizoctonia</taxon>
    </lineage>
</organism>
<dbReference type="SUPFAM" id="SSF52266">
    <property type="entry name" value="SGNH hydrolase"/>
    <property type="match status" value="1"/>
</dbReference>
<protein>
    <recommendedName>
        <fullName evidence="4">Carbohydrate esterase family 16 protein</fullName>
    </recommendedName>
</protein>
<dbReference type="GO" id="GO:0016788">
    <property type="term" value="F:hydrolase activity, acting on ester bonds"/>
    <property type="evidence" value="ECO:0007669"/>
    <property type="project" value="InterPro"/>
</dbReference>
<dbReference type="AlphaFoldDB" id="A0A8H3CTN3"/>
<dbReference type="Proteomes" id="UP000663853">
    <property type="component" value="Unassembled WGS sequence"/>
</dbReference>
<dbReference type="Pfam" id="PF00657">
    <property type="entry name" value="Lipase_GDSL"/>
    <property type="match status" value="1"/>
</dbReference>
<evidence type="ECO:0000256" key="1">
    <source>
        <dbReference type="ARBA" id="ARBA00022801"/>
    </source>
</evidence>
<evidence type="ECO:0000313" key="3">
    <source>
        <dbReference type="Proteomes" id="UP000663853"/>
    </source>
</evidence>
<dbReference type="InterPro" id="IPR036514">
    <property type="entry name" value="SGNH_hydro_sf"/>
</dbReference>
<keyword evidence="1" id="KW-0378">Hydrolase</keyword>
<evidence type="ECO:0008006" key="4">
    <source>
        <dbReference type="Google" id="ProtNLM"/>
    </source>
</evidence>
<dbReference type="InterPro" id="IPR001087">
    <property type="entry name" value="GDSL"/>
</dbReference>
<dbReference type="Gene3D" id="3.40.50.1110">
    <property type="entry name" value="SGNH hydrolase"/>
    <property type="match status" value="1"/>
</dbReference>
<accession>A0A8H3CTN3</accession>
<proteinExistence type="predicted"/>
<evidence type="ECO:0000313" key="2">
    <source>
        <dbReference type="EMBL" id="CAE6499516.1"/>
    </source>
</evidence>